<dbReference type="AlphaFoldDB" id="A0A4R6J850"/>
<comment type="caution">
    <text evidence="1">The sequence shown here is derived from an EMBL/GenBank/DDBJ whole genome shotgun (WGS) entry which is preliminary data.</text>
</comment>
<dbReference type="Proteomes" id="UP000294901">
    <property type="component" value="Unassembled WGS sequence"/>
</dbReference>
<reference evidence="1 2" key="1">
    <citation type="submission" date="2019-03" db="EMBL/GenBank/DDBJ databases">
        <title>Sequencing the genomes of 1000 actinobacteria strains.</title>
        <authorList>
            <person name="Klenk H.-P."/>
        </authorList>
    </citation>
    <scope>NUCLEOTIDE SEQUENCE [LARGE SCALE GENOMIC DNA]</scope>
    <source>
        <strain evidence="1 2">DSM 43805</strain>
    </source>
</reference>
<dbReference type="EMBL" id="SNWR01000002">
    <property type="protein sequence ID" value="TDO31740.1"/>
    <property type="molecule type" value="Genomic_DNA"/>
</dbReference>
<name>A0A4R6J850_9ACTN</name>
<accession>A0A4R6J850</accession>
<evidence type="ECO:0000313" key="1">
    <source>
        <dbReference type="EMBL" id="TDO31740.1"/>
    </source>
</evidence>
<proteinExistence type="predicted"/>
<evidence type="ECO:0000313" key="2">
    <source>
        <dbReference type="Proteomes" id="UP000294901"/>
    </source>
</evidence>
<organism evidence="1 2">
    <name type="scientific">Paractinoplanes brasiliensis</name>
    <dbReference type="NCBI Taxonomy" id="52695"/>
    <lineage>
        <taxon>Bacteria</taxon>
        <taxon>Bacillati</taxon>
        <taxon>Actinomycetota</taxon>
        <taxon>Actinomycetes</taxon>
        <taxon>Micromonosporales</taxon>
        <taxon>Micromonosporaceae</taxon>
        <taxon>Paractinoplanes</taxon>
    </lineage>
</organism>
<protein>
    <submittedName>
        <fullName evidence="1">Uncharacterized protein</fullName>
    </submittedName>
</protein>
<keyword evidence="2" id="KW-1185">Reference proteome</keyword>
<gene>
    <name evidence="1" type="ORF">C8E87_7170</name>
</gene>
<sequence>MNIALWVAAGLLATVAFSGGAAIAWGRFPA</sequence>